<gene>
    <name evidence="2" type="ORF">PCOR1329_LOCUS14230</name>
</gene>
<name>A0ABN9QR85_9DINO</name>
<dbReference type="InterPro" id="IPR053202">
    <property type="entry name" value="EGF_Rcpt_Signaling_Reg"/>
</dbReference>
<protein>
    <recommendedName>
        <fullName evidence="4">Phospholipase B-like</fullName>
    </recommendedName>
</protein>
<keyword evidence="3" id="KW-1185">Reference proteome</keyword>
<evidence type="ECO:0000256" key="1">
    <source>
        <dbReference type="SAM" id="SignalP"/>
    </source>
</evidence>
<evidence type="ECO:0008006" key="4">
    <source>
        <dbReference type="Google" id="ProtNLM"/>
    </source>
</evidence>
<keyword evidence="1" id="KW-0732">Signal</keyword>
<comment type="caution">
    <text evidence="2">The sequence shown here is derived from an EMBL/GenBank/DDBJ whole genome shotgun (WGS) entry which is preliminary data.</text>
</comment>
<dbReference type="EMBL" id="CAUYUJ010004237">
    <property type="protein sequence ID" value="CAK0808722.1"/>
    <property type="molecule type" value="Genomic_DNA"/>
</dbReference>
<feature type="signal peptide" evidence="1">
    <location>
        <begin position="1"/>
        <end position="19"/>
    </location>
</feature>
<dbReference type="PANTHER" id="PTHR34009">
    <property type="entry name" value="PROTEIN STAR"/>
    <property type="match status" value="1"/>
</dbReference>
<dbReference type="Proteomes" id="UP001189429">
    <property type="component" value="Unassembled WGS sequence"/>
</dbReference>
<sequence>MDRAMLLGLLSLCTPLVQGIGFKQELKLELRPDLQPEYQPERTGPQAASAPSLDAAHKARTMSAQALQYFRGIDNLGGHTRPLLLMTLRSNEVVSIGGDFMPSEEFDSSGEERRQTQGEALPWGIGSPRAGDSAPVFQYSGMPTLDFPKSAIEYSLEAGGNLQSFSSARQDVKLITQVLENVTNGFFLDTNGGDGERPSNTLLLELTGWRGLITEPMIYTYADLWGKMRKAWIFLGCMSPHENATKIGFDIDGNIDERSGHRIHAYPINSFLAEMGGLTTVDFWNLKTGHYEAEVLNETLIKSGSNIEFGVILVSFDGRAAGLGDSPWVQFRSKDDTETLIWTIFATAGFSYIGGLDAYMTEDATPRLVYNDHVFVNPAYFTARNIPVPGAVKAAPPPRMAVPGNARSWQGFWDTWDEGLTPDQEVDAFVEYISKAKAAAAATEIVPYAHRVDPSHAP</sequence>
<evidence type="ECO:0000313" key="3">
    <source>
        <dbReference type="Proteomes" id="UP001189429"/>
    </source>
</evidence>
<feature type="chain" id="PRO_5045749651" description="Phospholipase B-like" evidence="1">
    <location>
        <begin position="20"/>
        <end position="458"/>
    </location>
</feature>
<evidence type="ECO:0000313" key="2">
    <source>
        <dbReference type="EMBL" id="CAK0808722.1"/>
    </source>
</evidence>
<organism evidence="2 3">
    <name type="scientific">Prorocentrum cordatum</name>
    <dbReference type="NCBI Taxonomy" id="2364126"/>
    <lineage>
        <taxon>Eukaryota</taxon>
        <taxon>Sar</taxon>
        <taxon>Alveolata</taxon>
        <taxon>Dinophyceae</taxon>
        <taxon>Prorocentrales</taxon>
        <taxon>Prorocentraceae</taxon>
        <taxon>Prorocentrum</taxon>
    </lineage>
</organism>
<dbReference type="PANTHER" id="PTHR34009:SF2">
    <property type="entry name" value="PROTEIN STAR"/>
    <property type="match status" value="1"/>
</dbReference>
<reference evidence="2" key="1">
    <citation type="submission" date="2023-10" db="EMBL/GenBank/DDBJ databases">
        <authorList>
            <person name="Chen Y."/>
            <person name="Shah S."/>
            <person name="Dougan E. K."/>
            <person name="Thang M."/>
            <person name="Chan C."/>
        </authorList>
    </citation>
    <scope>NUCLEOTIDE SEQUENCE [LARGE SCALE GENOMIC DNA]</scope>
</reference>
<proteinExistence type="predicted"/>
<accession>A0ABN9QR85</accession>